<keyword evidence="3" id="KW-1185">Reference proteome</keyword>
<accession>A0A392TQF8</accession>
<dbReference type="AlphaFoldDB" id="A0A392TQF8"/>
<name>A0A392TQF8_9FABA</name>
<comment type="caution">
    <text evidence="2">The sequence shown here is derived from an EMBL/GenBank/DDBJ whole genome shotgun (WGS) entry which is preliminary data.</text>
</comment>
<evidence type="ECO:0000313" key="3">
    <source>
        <dbReference type="Proteomes" id="UP000265520"/>
    </source>
</evidence>
<proteinExistence type="predicted"/>
<feature type="non-terminal residue" evidence="2">
    <location>
        <position position="23"/>
    </location>
</feature>
<sequence length="23" mass="2570">MKAENWLAAVNGAARRDGRRKAQ</sequence>
<reference evidence="2 3" key="1">
    <citation type="journal article" date="2018" name="Front. Plant Sci.">
        <title>Red Clover (Trifolium pratense) and Zigzag Clover (T. medium) - A Picture of Genomic Similarities and Differences.</title>
        <authorList>
            <person name="Dluhosova J."/>
            <person name="Istvanek J."/>
            <person name="Nedelnik J."/>
            <person name="Repkova J."/>
        </authorList>
    </citation>
    <scope>NUCLEOTIDE SEQUENCE [LARGE SCALE GENOMIC DNA]</scope>
    <source>
        <strain evidence="3">cv. 10/8</strain>
        <tissue evidence="2">Leaf</tissue>
    </source>
</reference>
<evidence type="ECO:0000313" key="2">
    <source>
        <dbReference type="EMBL" id="MCI62884.1"/>
    </source>
</evidence>
<dbReference type="Proteomes" id="UP000265520">
    <property type="component" value="Unassembled WGS sequence"/>
</dbReference>
<feature type="region of interest" description="Disordered" evidence="1">
    <location>
        <begin position="1"/>
        <end position="23"/>
    </location>
</feature>
<dbReference type="EMBL" id="LXQA010627122">
    <property type="protein sequence ID" value="MCI62884.1"/>
    <property type="molecule type" value="Genomic_DNA"/>
</dbReference>
<organism evidence="2 3">
    <name type="scientific">Trifolium medium</name>
    <dbReference type="NCBI Taxonomy" id="97028"/>
    <lineage>
        <taxon>Eukaryota</taxon>
        <taxon>Viridiplantae</taxon>
        <taxon>Streptophyta</taxon>
        <taxon>Embryophyta</taxon>
        <taxon>Tracheophyta</taxon>
        <taxon>Spermatophyta</taxon>
        <taxon>Magnoliopsida</taxon>
        <taxon>eudicotyledons</taxon>
        <taxon>Gunneridae</taxon>
        <taxon>Pentapetalae</taxon>
        <taxon>rosids</taxon>
        <taxon>fabids</taxon>
        <taxon>Fabales</taxon>
        <taxon>Fabaceae</taxon>
        <taxon>Papilionoideae</taxon>
        <taxon>50 kb inversion clade</taxon>
        <taxon>NPAAA clade</taxon>
        <taxon>Hologalegina</taxon>
        <taxon>IRL clade</taxon>
        <taxon>Trifolieae</taxon>
        <taxon>Trifolium</taxon>
    </lineage>
</organism>
<evidence type="ECO:0000256" key="1">
    <source>
        <dbReference type="SAM" id="MobiDB-lite"/>
    </source>
</evidence>
<protein>
    <submittedName>
        <fullName evidence="2">Uncharacterized protein</fullName>
    </submittedName>
</protein>